<sequence>MDERNNRSPREASSRAIWTVKNVWNESFSSIKRDLLESKLTDTIKYIFNTKVQNVPNVNKEVNTEILHTETSDININRLIANEVTRNKEEDALNDEDEEVRKNVWSDVDDELYIANLIKLRTSNEDKRVKRDISAHISVSDIGAKVVNSVKLDYEMWELEPTDLTECDCLGPPPEFLLPPPPRPPFLQAEYYCGDDPIPDLETCDTEPVSRLYVHCIFKIFSHYHTTPVIP</sequence>
<organism evidence="1 2">
    <name type="scientific">Papilio xuthus</name>
    <name type="common">Asian swallowtail butterfly</name>
    <dbReference type="NCBI Taxonomy" id="66420"/>
    <lineage>
        <taxon>Eukaryota</taxon>
        <taxon>Metazoa</taxon>
        <taxon>Ecdysozoa</taxon>
        <taxon>Arthropoda</taxon>
        <taxon>Hexapoda</taxon>
        <taxon>Insecta</taxon>
        <taxon>Pterygota</taxon>
        <taxon>Neoptera</taxon>
        <taxon>Endopterygota</taxon>
        <taxon>Lepidoptera</taxon>
        <taxon>Glossata</taxon>
        <taxon>Ditrysia</taxon>
        <taxon>Papilionoidea</taxon>
        <taxon>Papilionidae</taxon>
        <taxon>Papilioninae</taxon>
        <taxon>Papilio</taxon>
    </lineage>
</organism>
<protein>
    <submittedName>
        <fullName evidence="1">Uncharacterized protein</fullName>
    </submittedName>
</protein>
<keyword evidence="2" id="KW-1185">Reference proteome</keyword>
<evidence type="ECO:0000313" key="1">
    <source>
        <dbReference type="EMBL" id="KPJ00017.1"/>
    </source>
</evidence>
<evidence type="ECO:0000313" key="2">
    <source>
        <dbReference type="Proteomes" id="UP000053268"/>
    </source>
</evidence>
<name>A0A0N1I9I5_PAPXU</name>
<proteinExistence type="predicted"/>
<gene>
    <name evidence="1" type="ORF">RR46_00796</name>
</gene>
<dbReference type="Proteomes" id="UP000053268">
    <property type="component" value="Unassembled WGS sequence"/>
</dbReference>
<reference evidence="1 2" key="1">
    <citation type="journal article" date="2015" name="Nat. Commun.">
        <title>Outbred genome sequencing and CRISPR/Cas9 gene editing in butterflies.</title>
        <authorList>
            <person name="Li X."/>
            <person name="Fan D."/>
            <person name="Zhang W."/>
            <person name="Liu G."/>
            <person name="Zhang L."/>
            <person name="Zhao L."/>
            <person name="Fang X."/>
            <person name="Chen L."/>
            <person name="Dong Y."/>
            <person name="Chen Y."/>
            <person name="Ding Y."/>
            <person name="Zhao R."/>
            <person name="Feng M."/>
            <person name="Zhu Y."/>
            <person name="Feng Y."/>
            <person name="Jiang X."/>
            <person name="Zhu D."/>
            <person name="Xiang H."/>
            <person name="Feng X."/>
            <person name="Li S."/>
            <person name="Wang J."/>
            <person name="Zhang G."/>
            <person name="Kronforst M.R."/>
            <person name="Wang W."/>
        </authorList>
    </citation>
    <scope>NUCLEOTIDE SEQUENCE [LARGE SCALE GENOMIC DNA]</scope>
    <source>
        <strain evidence="1">Ya'a_city_454_Px</strain>
        <tissue evidence="1">Whole body</tissue>
    </source>
</reference>
<dbReference type="EMBL" id="KQ459548">
    <property type="protein sequence ID" value="KPJ00017.1"/>
    <property type="molecule type" value="Genomic_DNA"/>
</dbReference>
<accession>A0A0N1I9I5</accession>
<dbReference type="AlphaFoldDB" id="A0A0N1I9I5"/>